<dbReference type="HAMAP" id="MF_01488">
    <property type="entry name" value="RecD2"/>
    <property type="match status" value="1"/>
</dbReference>
<reference evidence="4 5" key="1">
    <citation type="journal article" date="2016" name="Nat. Commun.">
        <title>Thousands of microbial genomes shed light on interconnected biogeochemical processes in an aquifer system.</title>
        <authorList>
            <person name="Anantharaman K."/>
            <person name="Brown C.T."/>
            <person name="Hug L.A."/>
            <person name="Sharon I."/>
            <person name="Castelle C.J."/>
            <person name="Probst A.J."/>
            <person name="Thomas B.C."/>
            <person name="Singh A."/>
            <person name="Wilkins M.J."/>
            <person name="Karaoz U."/>
            <person name="Brodie E.L."/>
            <person name="Williams K.H."/>
            <person name="Hubbard S.S."/>
            <person name="Banfield J.F."/>
        </authorList>
    </citation>
    <scope>NUCLEOTIDE SEQUENCE [LARGE SCALE GENOMIC DNA]</scope>
    <source>
        <strain evidence="5">RBG_16_55_9</strain>
    </source>
</reference>
<organism evidence="4 5">
    <name type="scientific">Fraserbacteria sp. (strain RBG_16_55_9)</name>
    <dbReference type="NCBI Taxonomy" id="1817864"/>
    <lineage>
        <taxon>Bacteria</taxon>
        <taxon>Candidatus Fraseribacteriota</taxon>
    </lineage>
</organism>
<dbReference type="InterPro" id="IPR027417">
    <property type="entry name" value="P-loop_NTPase"/>
</dbReference>
<evidence type="ECO:0000313" key="4">
    <source>
        <dbReference type="EMBL" id="OGF57582.1"/>
    </source>
</evidence>
<dbReference type="PANTHER" id="PTHR43788">
    <property type="entry name" value="DNA2/NAM7 HELICASE FAMILY MEMBER"/>
    <property type="match status" value="1"/>
</dbReference>
<protein>
    <recommendedName>
        <fullName evidence="3">AAA+ ATPase domain-containing protein</fullName>
    </recommendedName>
</protein>
<sequence length="731" mass="82346">MEMIEGTLEHIVYRSESDGFTVAYLASSDQTDQFVTIVGNLLAVSPGENLVLKGQWAIHPKYGRQFEVHDYHTVLPTTEAGLQKYLGSGLIKGIGPALATRIIECFREDTLRILDEQRERLLEVKGIGPHKLQQITRAWDEQKEIREVMLFLKAHDVSTGYATKIFKTYGREAIRIVQENPYQLAEDIFGIGFKIADRIALKLGLARDAPQRIEAALLYALEEAANEGHVYLPRAELAQRCMRMLELEESEASAFIESAVERLIQRARVMRDHAEGEDAGEQGEVIYLPPFYYGELGVAHQLKQIKTTPIRVGHEKVSQLLSRLTREAAKVGHTYSSEQEEAIRAALLSKAVILTGGPGTGKTTTVRGILQMMEWLGWTVLLAAPTGRAAKRLSEATGREAFTIHRLLGYRPPRGFEFYEDNKLDADAVIIDELSMVDLLLMNHLVKALPPEAHLILVGDADQLPSVGPGNVLHDLIQSGEFAVIRLSQIFRQAQESRIVVNAHLINQGQFPYLEATETSDFFFLKEEDPEQAAQLICQLVTQRLPQFYKYDPFQDIQVLSPMYRGASGVENLNQLLQERLNPSKSISLPGSQRELRLGDKVMQVRNNYEKEVFNGDIGRIVDVNLVEQQLWVRYPDRGLIPYDAADLNELVMAYAVTIHKSQGSEYKSVIMPILTHHYVMLQRNLLYTGITRAKELVVLVGSKRALGMAVRNDKQQLRYSRLAKRLARPG</sequence>
<proteinExistence type="inferred from homology"/>
<comment type="caution">
    <text evidence="4">The sequence shown here is derived from an EMBL/GenBank/DDBJ whole genome shotgun (WGS) entry which is preliminary data.</text>
</comment>
<accession>A0A1F5V2C9</accession>
<dbReference type="InterPro" id="IPR027785">
    <property type="entry name" value="UvrD-like_helicase_C"/>
</dbReference>
<dbReference type="CDD" id="cd17933">
    <property type="entry name" value="DEXSc_RecD-like"/>
    <property type="match status" value="1"/>
</dbReference>
<dbReference type="GO" id="GO:0043139">
    <property type="term" value="F:5'-3' DNA helicase activity"/>
    <property type="evidence" value="ECO:0007669"/>
    <property type="project" value="InterPro"/>
</dbReference>
<name>A0A1F5V2C9_FRAXR</name>
<evidence type="ECO:0000313" key="5">
    <source>
        <dbReference type="Proteomes" id="UP000179157"/>
    </source>
</evidence>
<keyword evidence="1" id="KW-0547">Nucleotide-binding</keyword>
<feature type="domain" description="AAA+ ATPase" evidence="3">
    <location>
        <begin position="348"/>
        <end position="491"/>
    </location>
</feature>
<dbReference type="Gene3D" id="2.30.30.940">
    <property type="match status" value="1"/>
</dbReference>
<dbReference type="SUPFAM" id="SSF52540">
    <property type="entry name" value="P-loop containing nucleoside triphosphate hydrolases"/>
    <property type="match status" value="1"/>
</dbReference>
<dbReference type="SMART" id="SM00382">
    <property type="entry name" value="AAA"/>
    <property type="match status" value="1"/>
</dbReference>
<dbReference type="Pfam" id="PF18335">
    <property type="entry name" value="SH3_13"/>
    <property type="match status" value="1"/>
</dbReference>
<dbReference type="InterPro" id="IPR006345">
    <property type="entry name" value="RecD2"/>
</dbReference>
<dbReference type="SUPFAM" id="SSF47781">
    <property type="entry name" value="RuvA domain 2-like"/>
    <property type="match status" value="1"/>
</dbReference>
<dbReference type="GO" id="GO:0005524">
    <property type="term" value="F:ATP binding"/>
    <property type="evidence" value="ECO:0007669"/>
    <property type="project" value="UniProtKB-KW"/>
</dbReference>
<dbReference type="EMBL" id="MFGX01000009">
    <property type="protein sequence ID" value="OGF57582.1"/>
    <property type="molecule type" value="Genomic_DNA"/>
</dbReference>
<gene>
    <name evidence="4" type="ORF">A2Z21_06095</name>
</gene>
<dbReference type="Gene3D" id="1.10.150.20">
    <property type="entry name" value="5' to 3' exonuclease, C-terminal subdomain"/>
    <property type="match status" value="1"/>
</dbReference>
<dbReference type="Pfam" id="PF14490">
    <property type="entry name" value="HHH_RecD2"/>
    <property type="match status" value="1"/>
</dbReference>
<dbReference type="Gene3D" id="3.40.50.300">
    <property type="entry name" value="P-loop containing nucleotide triphosphate hydrolases"/>
    <property type="match status" value="2"/>
</dbReference>
<dbReference type="GO" id="GO:0009338">
    <property type="term" value="C:exodeoxyribonuclease V complex"/>
    <property type="evidence" value="ECO:0007669"/>
    <property type="project" value="TreeGrafter"/>
</dbReference>
<dbReference type="Gene3D" id="1.10.10.2220">
    <property type="match status" value="1"/>
</dbReference>
<dbReference type="PANTHER" id="PTHR43788:SF6">
    <property type="entry name" value="DNA HELICASE B"/>
    <property type="match status" value="1"/>
</dbReference>
<dbReference type="GO" id="GO:0003677">
    <property type="term" value="F:DNA binding"/>
    <property type="evidence" value="ECO:0007669"/>
    <property type="project" value="InterPro"/>
</dbReference>
<dbReference type="GO" id="GO:0006310">
    <property type="term" value="P:DNA recombination"/>
    <property type="evidence" value="ECO:0007669"/>
    <property type="project" value="InterPro"/>
</dbReference>
<dbReference type="Pfam" id="PF23139">
    <property type="entry name" value="OB_YrrC"/>
    <property type="match status" value="1"/>
</dbReference>
<dbReference type="InterPro" id="IPR041451">
    <property type="entry name" value="RecD2_SH13"/>
</dbReference>
<dbReference type="GO" id="GO:0017116">
    <property type="term" value="F:single-stranded DNA helicase activity"/>
    <property type="evidence" value="ECO:0007669"/>
    <property type="project" value="TreeGrafter"/>
</dbReference>
<dbReference type="Proteomes" id="UP000179157">
    <property type="component" value="Unassembled WGS sequence"/>
</dbReference>
<dbReference type="InterPro" id="IPR003593">
    <property type="entry name" value="AAA+_ATPase"/>
</dbReference>
<dbReference type="Pfam" id="PF14520">
    <property type="entry name" value="HHH_5"/>
    <property type="match status" value="1"/>
</dbReference>
<dbReference type="InterPro" id="IPR010994">
    <property type="entry name" value="RuvA_2-like"/>
</dbReference>
<dbReference type="Pfam" id="PF13538">
    <property type="entry name" value="UvrD_C_2"/>
    <property type="match status" value="1"/>
</dbReference>
<dbReference type="AlphaFoldDB" id="A0A1F5V2C9"/>
<evidence type="ECO:0000256" key="1">
    <source>
        <dbReference type="ARBA" id="ARBA00022741"/>
    </source>
</evidence>
<keyword evidence="2" id="KW-0067">ATP-binding</keyword>
<evidence type="ECO:0000259" key="3">
    <source>
        <dbReference type="SMART" id="SM00382"/>
    </source>
</evidence>
<dbReference type="Pfam" id="PF13245">
    <property type="entry name" value="AAA_19"/>
    <property type="match status" value="1"/>
</dbReference>
<dbReference type="InterPro" id="IPR029493">
    <property type="entry name" value="RecD2-like_HHH"/>
</dbReference>
<dbReference type="NCBIfam" id="TIGR01448">
    <property type="entry name" value="recD_rel"/>
    <property type="match status" value="1"/>
</dbReference>
<dbReference type="STRING" id="1817864.A2Z21_06095"/>
<dbReference type="CDD" id="cd18809">
    <property type="entry name" value="SF1_C_RecD"/>
    <property type="match status" value="1"/>
</dbReference>
<dbReference type="InterPro" id="IPR055446">
    <property type="entry name" value="RecD2_N_OB"/>
</dbReference>
<evidence type="ECO:0000256" key="2">
    <source>
        <dbReference type="ARBA" id="ARBA00022840"/>
    </source>
</evidence>
<dbReference type="InterPro" id="IPR050534">
    <property type="entry name" value="Coronavir_polyprotein_1ab"/>
</dbReference>